<accession>A0ABU8QFH9</accession>
<organism evidence="2 3">
    <name type="scientific">Cognatishimia coralii</name>
    <dbReference type="NCBI Taxonomy" id="3083254"/>
    <lineage>
        <taxon>Bacteria</taxon>
        <taxon>Pseudomonadati</taxon>
        <taxon>Pseudomonadota</taxon>
        <taxon>Alphaproteobacteria</taxon>
        <taxon>Rhodobacterales</taxon>
        <taxon>Paracoccaceae</taxon>
        <taxon>Cognatishimia</taxon>
    </lineage>
</organism>
<evidence type="ECO:0000313" key="2">
    <source>
        <dbReference type="EMBL" id="MEJ5218171.1"/>
    </source>
</evidence>
<dbReference type="RefSeq" id="WP_339403105.1">
    <property type="nucleotide sequence ID" value="NZ_JBBGAZ010000003.1"/>
</dbReference>
<reference evidence="2 3" key="1">
    <citation type="submission" date="2024-03" db="EMBL/GenBank/DDBJ databases">
        <title>Cognatishimia coralii sp. nov., a marine bacterium isolated from coral surrounding seawater.</title>
        <authorList>
            <person name="Liu X."/>
            <person name="Liu S."/>
            <person name="Sun H."/>
            <person name="Zhang Y."/>
        </authorList>
    </citation>
    <scope>NUCLEOTIDE SEQUENCE [LARGE SCALE GENOMIC DNA]</scope>
    <source>
        <strain evidence="2 3">D5M38</strain>
    </source>
</reference>
<name>A0ABU8QFH9_9RHOB</name>
<feature type="chain" id="PRO_5046669894" description="Copper chaperone PCu(A)C" evidence="1">
    <location>
        <begin position="30"/>
        <end position="126"/>
    </location>
</feature>
<proteinExistence type="predicted"/>
<keyword evidence="3" id="KW-1185">Reference proteome</keyword>
<evidence type="ECO:0008006" key="4">
    <source>
        <dbReference type="Google" id="ProtNLM"/>
    </source>
</evidence>
<comment type="caution">
    <text evidence="2">The sequence shown here is derived from an EMBL/GenBank/DDBJ whole genome shotgun (WGS) entry which is preliminary data.</text>
</comment>
<evidence type="ECO:0000256" key="1">
    <source>
        <dbReference type="SAM" id="SignalP"/>
    </source>
</evidence>
<dbReference type="EMBL" id="JBBGAZ010000003">
    <property type="protein sequence ID" value="MEJ5218171.1"/>
    <property type="molecule type" value="Genomic_DNA"/>
</dbReference>
<sequence>MKTVDPTYPRLTRRSFCAMTLALPSLAFAHDDHGAADIIADAEVKSFDGSTLTLKLSIYNRSAHAVTLFAVSAPGALGTEALFVTIDSSTQAEARATLRFEGAVPGIFTAVLDFGEDGQGPVLVMP</sequence>
<protein>
    <recommendedName>
        <fullName evidence="4">Copper chaperone PCu(A)C</fullName>
    </recommendedName>
</protein>
<feature type="signal peptide" evidence="1">
    <location>
        <begin position="1"/>
        <end position="29"/>
    </location>
</feature>
<keyword evidence="1" id="KW-0732">Signal</keyword>
<evidence type="ECO:0000313" key="3">
    <source>
        <dbReference type="Proteomes" id="UP001368270"/>
    </source>
</evidence>
<dbReference type="Proteomes" id="UP001368270">
    <property type="component" value="Unassembled WGS sequence"/>
</dbReference>
<gene>
    <name evidence="2" type="ORF">WG622_07950</name>
</gene>